<organism evidence="2 3">
    <name type="scientific">Planktothrix tepida PCC 9214</name>
    <dbReference type="NCBI Taxonomy" id="671072"/>
    <lineage>
        <taxon>Bacteria</taxon>
        <taxon>Bacillati</taxon>
        <taxon>Cyanobacteriota</taxon>
        <taxon>Cyanophyceae</taxon>
        <taxon>Oscillatoriophycideae</taxon>
        <taxon>Oscillatoriales</taxon>
        <taxon>Microcoleaceae</taxon>
        <taxon>Planktothrix</taxon>
    </lineage>
</organism>
<dbReference type="OrthoDB" id="427287at2"/>
<dbReference type="AlphaFoldDB" id="A0A1J1LJ29"/>
<proteinExistence type="predicted"/>
<name>A0A1J1LJ29_9CYAN</name>
<sequence>MKEQLIKWLNRILVADVFLVLFSFFWLVIAVLGHSFKVNLGLDLWYKLWEPVFTPAIGILMGGAILSWAISKVNQLFFSPKSDEF</sequence>
<accession>A0A1J1LJ29</accession>
<protein>
    <submittedName>
        <fullName evidence="2">Uncharacterized protein</fullName>
    </submittedName>
</protein>
<reference evidence="3" key="1">
    <citation type="submission" date="2015-10" db="EMBL/GenBank/DDBJ databases">
        <authorList>
            <person name="Regsiter A."/>
            <person name="william w."/>
        </authorList>
    </citation>
    <scope>NUCLEOTIDE SEQUENCE [LARGE SCALE GENOMIC DNA]</scope>
</reference>
<gene>
    <name evidence="2" type="ORF">PL9214490144</name>
</gene>
<keyword evidence="1" id="KW-0472">Membrane</keyword>
<dbReference type="STRING" id="671072.PL9214490144"/>
<evidence type="ECO:0000313" key="2">
    <source>
        <dbReference type="EMBL" id="CUR32597.1"/>
    </source>
</evidence>
<keyword evidence="1" id="KW-1133">Transmembrane helix</keyword>
<evidence type="ECO:0000313" key="3">
    <source>
        <dbReference type="Proteomes" id="UP000184315"/>
    </source>
</evidence>
<evidence type="ECO:0000256" key="1">
    <source>
        <dbReference type="SAM" id="Phobius"/>
    </source>
</evidence>
<keyword evidence="3" id="KW-1185">Reference proteome</keyword>
<dbReference type="Proteomes" id="UP000184315">
    <property type="component" value="Unassembled WGS sequence"/>
</dbReference>
<dbReference type="RefSeq" id="WP_072719321.1">
    <property type="nucleotide sequence ID" value="NZ_LN889801.1"/>
</dbReference>
<dbReference type="EMBL" id="CZDF01000154">
    <property type="protein sequence ID" value="CUR32597.1"/>
    <property type="molecule type" value="Genomic_DNA"/>
</dbReference>
<keyword evidence="1" id="KW-0812">Transmembrane</keyword>
<feature type="transmembrane region" description="Helical" evidence="1">
    <location>
        <begin position="52"/>
        <end position="71"/>
    </location>
</feature>
<feature type="transmembrane region" description="Helical" evidence="1">
    <location>
        <begin position="12"/>
        <end position="32"/>
    </location>
</feature>